<sequence length="265" mass="28954">MRHLIGRGLSFNRDRQSILEQIDLHVEAGEMLGLIGPNGAGKSSLLRLLAGVTAADAGTLTLAGKPVSQLTPKSRAQQIAYLPQLTEIAWPMSVERLVALGRLPHLEHWQQATREDEATIDKVIEQTDLTAFRNRPYNTLSGGEQARVQLARALVTEADILLADEPVSALDPAHQLDVMALLQAYVQAGHGVIIVLHDLALAAHYCSRLQLLHQGRTLAEGQADQVLSDNHLEAAYGIATNPPEQRAGHGFALPWRRIEPEDRGR</sequence>
<dbReference type="OrthoDB" id="6461291at2"/>
<dbReference type="PANTHER" id="PTHR42794">
    <property type="entry name" value="HEMIN IMPORT ATP-BINDING PROTEIN HMUV"/>
    <property type="match status" value="1"/>
</dbReference>
<dbReference type="Pfam" id="PF00005">
    <property type="entry name" value="ABC_tran"/>
    <property type="match status" value="1"/>
</dbReference>
<accession>A0A1E2UMS4</accession>
<dbReference type="RefSeq" id="WP_069015220.1">
    <property type="nucleotide sequence ID" value="NZ_LVJW01000006.1"/>
</dbReference>
<dbReference type="GO" id="GO:0005524">
    <property type="term" value="F:ATP binding"/>
    <property type="evidence" value="ECO:0007669"/>
    <property type="project" value="UniProtKB-KW"/>
</dbReference>
<evidence type="ECO:0000256" key="2">
    <source>
        <dbReference type="ARBA" id="ARBA00022448"/>
    </source>
</evidence>
<reference evidence="8 9" key="1">
    <citation type="submission" date="2016-03" db="EMBL/GenBank/DDBJ databases">
        <title>Chemosynthetic sulphur-oxidizing symbionts of marine invertebrate animals are capable of nitrogen fixation.</title>
        <authorList>
            <person name="Petersen J.M."/>
            <person name="Kemper A."/>
            <person name="Gruber-Vodicka H."/>
            <person name="Cardini U."/>
            <person name="Geest Mvander."/>
            <person name="Kleiner M."/>
            <person name="Bulgheresi S."/>
            <person name="Fussmann M."/>
            <person name="Herbold C."/>
            <person name="Seah B.K.B."/>
            <person name="Antony C.Paul."/>
            <person name="Liu D."/>
            <person name="Belitz A."/>
            <person name="Weber M."/>
        </authorList>
    </citation>
    <scope>NUCLEOTIDE SEQUENCE [LARGE SCALE GENOMIC DNA]</scope>
    <source>
        <strain evidence="8">G_D</strain>
    </source>
</reference>
<proteinExistence type="inferred from homology"/>
<evidence type="ECO:0000313" key="9">
    <source>
        <dbReference type="Proteomes" id="UP000094849"/>
    </source>
</evidence>
<evidence type="ECO:0000256" key="6">
    <source>
        <dbReference type="ARBA" id="ARBA00037066"/>
    </source>
</evidence>
<keyword evidence="3" id="KW-0547">Nucleotide-binding</keyword>
<dbReference type="PANTHER" id="PTHR42794:SF1">
    <property type="entry name" value="HEMIN IMPORT ATP-BINDING PROTEIN HMUV"/>
    <property type="match status" value="1"/>
</dbReference>
<evidence type="ECO:0000256" key="1">
    <source>
        <dbReference type="ARBA" id="ARBA00005417"/>
    </source>
</evidence>
<dbReference type="SUPFAM" id="SSF52540">
    <property type="entry name" value="P-loop containing nucleoside triphosphate hydrolases"/>
    <property type="match status" value="1"/>
</dbReference>
<dbReference type="Gene3D" id="3.40.50.300">
    <property type="entry name" value="P-loop containing nucleotide triphosphate hydrolases"/>
    <property type="match status" value="1"/>
</dbReference>
<comment type="caution">
    <text evidence="8">The sequence shown here is derived from an EMBL/GenBank/DDBJ whole genome shotgun (WGS) entry which is preliminary data.</text>
</comment>
<dbReference type="InterPro" id="IPR003439">
    <property type="entry name" value="ABC_transporter-like_ATP-bd"/>
</dbReference>
<dbReference type="EMBL" id="LVJZ01000003">
    <property type="protein sequence ID" value="ODB95865.1"/>
    <property type="molecule type" value="Genomic_DNA"/>
</dbReference>
<dbReference type="GO" id="GO:0016887">
    <property type="term" value="F:ATP hydrolysis activity"/>
    <property type="evidence" value="ECO:0007669"/>
    <property type="project" value="InterPro"/>
</dbReference>
<dbReference type="Proteomes" id="UP000094849">
    <property type="component" value="Unassembled WGS sequence"/>
</dbReference>
<dbReference type="InterPro" id="IPR027417">
    <property type="entry name" value="P-loop_NTPase"/>
</dbReference>
<protein>
    <recommendedName>
        <fullName evidence="7">ABC transporter domain-containing protein</fullName>
    </recommendedName>
</protein>
<feature type="domain" description="ABC transporter" evidence="7">
    <location>
        <begin position="4"/>
        <end position="239"/>
    </location>
</feature>
<dbReference type="SMART" id="SM00382">
    <property type="entry name" value="AAA"/>
    <property type="match status" value="1"/>
</dbReference>
<dbReference type="AlphaFoldDB" id="A0A1E2UMS4"/>
<dbReference type="STRING" id="1818881.A3196_03285"/>
<keyword evidence="4" id="KW-0067">ATP-binding</keyword>
<keyword evidence="2" id="KW-0813">Transport</keyword>
<dbReference type="InterPro" id="IPR017871">
    <property type="entry name" value="ABC_transporter-like_CS"/>
</dbReference>
<dbReference type="FunFam" id="3.40.50.300:FF:000134">
    <property type="entry name" value="Iron-enterobactin ABC transporter ATP-binding protein"/>
    <property type="match status" value="1"/>
</dbReference>
<organism evidence="8 9">
    <name type="scientific">Candidatus Thiodiazotropha endoloripes</name>
    <dbReference type="NCBI Taxonomy" id="1818881"/>
    <lineage>
        <taxon>Bacteria</taxon>
        <taxon>Pseudomonadati</taxon>
        <taxon>Pseudomonadota</taxon>
        <taxon>Gammaproteobacteria</taxon>
        <taxon>Chromatiales</taxon>
        <taxon>Sedimenticolaceae</taxon>
        <taxon>Candidatus Thiodiazotropha</taxon>
    </lineage>
</organism>
<evidence type="ECO:0000313" key="8">
    <source>
        <dbReference type="EMBL" id="ODB95865.1"/>
    </source>
</evidence>
<evidence type="ECO:0000259" key="7">
    <source>
        <dbReference type="PROSITE" id="PS50893"/>
    </source>
</evidence>
<gene>
    <name evidence="8" type="ORF">A3196_03285</name>
</gene>
<comment type="similarity">
    <text evidence="1">Belongs to the ABC transporter superfamily.</text>
</comment>
<comment type="function">
    <text evidence="6">Part of the ABC transporter complex HmuTUV involved in hemin import. Responsible for energy coupling to the transport system.</text>
</comment>
<dbReference type="PROSITE" id="PS50893">
    <property type="entry name" value="ABC_TRANSPORTER_2"/>
    <property type="match status" value="1"/>
</dbReference>
<keyword evidence="9" id="KW-1185">Reference proteome</keyword>
<dbReference type="CDD" id="cd03214">
    <property type="entry name" value="ABC_Iron-Siderophores_B12_Hemin"/>
    <property type="match status" value="1"/>
</dbReference>
<dbReference type="InterPro" id="IPR003593">
    <property type="entry name" value="AAA+_ATPase"/>
</dbReference>
<name>A0A1E2UMS4_9GAMM</name>
<keyword evidence="5" id="KW-1278">Translocase</keyword>
<evidence type="ECO:0000256" key="5">
    <source>
        <dbReference type="ARBA" id="ARBA00022967"/>
    </source>
</evidence>
<evidence type="ECO:0000256" key="3">
    <source>
        <dbReference type="ARBA" id="ARBA00022741"/>
    </source>
</evidence>
<dbReference type="PROSITE" id="PS00211">
    <property type="entry name" value="ABC_TRANSPORTER_1"/>
    <property type="match status" value="1"/>
</dbReference>
<evidence type="ECO:0000256" key="4">
    <source>
        <dbReference type="ARBA" id="ARBA00022840"/>
    </source>
</evidence>